<comment type="caution">
    <text evidence="15">The sequence shown here is derived from an EMBL/GenBank/DDBJ whole genome shotgun (WGS) entry which is preliminary data.</text>
</comment>
<dbReference type="Proteomes" id="UP000693970">
    <property type="component" value="Unassembled WGS sequence"/>
</dbReference>
<comment type="pathway">
    <text evidence="2">Glycerolipid metabolism; triacylglycerol biosynthesis.</text>
</comment>
<reference evidence="15" key="2">
    <citation type="submission" date="2021-04" db="EMBL/GenBank/DDBJ databases">
        <authorList>
            <person name="Podell S."/>
        </authorList>
    </citation>
    <scope>NUCLEOTIDE SEQUENCE</scope>
    <source>
        <strain evidence="15">Hildebrandi</strain>
    </source>
</reference>
<keyword evidence="8" id="KW-0319">Glycerol metabolism</keyword>
<dbReference type="Pfam" id="PF03982">
    <property type="entry name" value="DAGAT"/>
    <property type="match status" value="1"/>
</dbReference>
<evidence type="ECO:0000256" key="3">
    <source>
        <dbReference type="ARBA" id="ARBA00005189"/>
    </source>
</evidence>
<evidence type="ECO:0000256" key="9">
    <source>
        <dbReference type="ARBA" id="ARBA00022824"/>
    </source>
</evidence>
<evidence type="ECO:0000256" key="1">
    <source>
        <dbReference type="ARBA" id="ARBA00004477"/>
    </source>
</evidence>
<evidence type="ECO:0000256" key="14">
    <source>
        <dbReference type="RuleBase" id="RU367023"/>
    </source>
</evidence>
<keyword evidence="12 14" id="KW-0472">Membrane</keyword>
<feature type="transmembrane region" description="Helical" evidence="14">
    <location>
        <begin position="53"/>
        <end position="70"/>
    </location>
</feature>
<organism evidence="15 16">
    <name type="scientific">Nitzschia inconspicua</name>
    <dbReference type="NCBI Taxonomy" id="303405"/>
    <lineage>
        <taxon>Eukaryota</taxon>
        <taxon>Sar</taxon>
        <taxon>Stramenopiles</taxon>
        <taxon>Ochrophyta</taxon>
        <taxon>Bacillariophyta</taxon>
        <taxon>Bacillariophyceae</taxon>
        <taxon>Bacillariophycidae</taxon>
        <taxon>Bacillariales</taxon>
        <taxon>Bacillariaceae</taxon>
        <taxon>Nitzschia</taxon>
    </lineage>
</organism>
<feature type="transmembrane region" description="Helical" evidence="14">
    <location>
        <begin position="25"/>
        <end position="46"/>
    </location>
</feature>
<evidence type="ECO:0000256" key="6">
    <source>
        <dbReference type="ARBA" id="ARBA00022679"/>
    </source>
</evidence>
<dbReference type="InterPro" id="IPR007130">
    <property type="entry name" value="DAGAT"/>
</dbReference>
<evidence type="ECO:0000256" key="12">
    <source>
        <dbReference type="ARBA" id="ARBA00023136"/>
    </source>
</evidence>
<gene>
    <name evidence="15" type="ORF">IV203_015611</name>
</gene>
<dbReference type="AlphaFoldDB" id="A0A9K3PTF4"/>
<keyword evidence="16" id="KW-1185">Reference proteome</keyword>
<dbReference type="GO" id="GO:0005789">
    <property type="term" value="C:endoplasmic reticulum membrane"/>
    <property type="evidence" value="ECO:0007669"/>
    <property type="project" value="UniProtKB-SubCell"/>
</dbReference>
<evidence type="ECO:0000256" key="5">
    <source>
        <dbReference type="ARBA" id="ARBA00022516"/>
    </source>
</evidence>
<dbReference type="EMBL" id="JAGRRH010000014">
    <property type="protein sequence ID" value="KAG7359022.1"/>
    <property type="molecule type" value="Genomic_DNA"/>
</dbReference>
<comment type="subcellular location">
    <subcellularLocation>
        <location evidence="1 14">Endoplasmic reticulum membrane</location>
        <topology evidence="1 14">Multi-pass membrane protein</topology>
    </subcellularLocation>
</comment>
<sequence length="335" mass="38083">MKLNYSHHLRPLAGVTFTERTLGGISIGVFVLIFFLSVAFPFLCLYGVSSKNLSLLAVFAPFTLMAYVPWSDSFSDQVGGVIQRFYRYYAPRHFRRCHVVEEGSSKGGTTAVADKASTQTFYAVHPHGALCMGWNILYNHEAFDSVRFCFAPYLYLSPFFRLFSRLLGRPGSASKSYMISYLKLGESLALLPGGFEDATLTSLHQDRIFIRKRTGFIRLCLMFGVAVRPVYVFGEKDCYWNMQGGWKWRLALNRYSIPAALPWGWSWLPLLPKTNAALYIVVGEPIILPQIDDPSKDQVNLWHEKYMAALIKLYETHKDAAYGSDNAKSMKLEIW</sequence>
<dbReference type="PANTHER" id="PTHR12317:SF0">
    <property type="entry name" value="ACYLTRANSFERASE"/>
    <property type="match status" value="1"/>
</dbReference>
<accession>A0A9K3PTF4</accession>
<keyword evidence="9 14" id="KW-0256">Endoplasmic reticulum</keyword>
<evidence type="ECO:0000256" key="4">
    <source>
        <dbReference type="ARBA" id="ARBA00005420"/>
    </source>
</evidence>
<reference evidence="15" key="1">
    <citation type="journal article" date="2021" name="Sci. Rep.">
        <title>Diploid genomic architecture of Nitzschia inconspicua, an elite biomass production diatom.</title>
        <authorList>
            <person name="Oliver A."/>
            <person name="Podell S."/>
            <person name="Pinowska A."/>
            <person name="Traller J.C."/>
            <person name="Smith S.R."/>
            <person name="McClure R."/>
            <person name="Beliaev A."/>
            <person name="Bohutskyi P."/>
            <person name="Hill E.A."/>
            <person name="Rabines A."/>
            <person name="Zheng H."/>
            <person name="Allen L.Z."/>
            <person name="Kuo A."/>
            <person name="Grigoriev I.V."/>
            <person name="Allen A.E."/>
            <person name="Hazlebeck D."/>
            <person name="Allen E.E."/>
        </authorList>
    </citation>
    <scope>NUCLEOTIDE SEQUENCE</scope>
    <source>
        <strain evidence="15">Hildebrandi</strain>
    </source>
</reference>
<keyword evidence="5" id="KW-0444">Lipid biosynthesis</keyword>
<evidence type="ECO:0000256" key="7">
    <source>
        <dbReference type="ARBA" id="ARBA00022692"/>
    </source>
</evidence>
<protein>
    <recommendedName>
        <fullName evidence="14">Acyltransferase</fullName>
        <ecNumber evidence="14">2.3.1.-</ecNumber>
    </recommendedName>
</protein>
<evidence type="ECO:0000256" key="2">
    <source>
        <dbReference type="ARBA" id="ARBA00004771"/>
    </source>
</evidence>
<name>A0A9K3PTF4_9STRA</name>
<comment type="similarity">
    <text evidence="4 14">Belongs to the diacylglycerol acyltransferase family.</text>
</comment>
<dbReference type="OrthoDB" id="264532at2759"/>
<keyword evidence="6 14" id="KW-0808">Transferase</keyword>
<evidence type="ECO:0000256" key="8">
    <source>
        <dbReference type="ARBA" id="ARBA00022798"/>
    </source>
</evidence>
<keyword evidence="10 14" id="KW-1133">Transmembrane helix</keyword>
<evidence type="ECO:0000313" key="15">
    <source>
        <dbReference type="EMBL" id="KAG7359022.1"/>
    </source>
</evidence>
<dbReference type="PANTHER" id="PTHR12317">
    <property type="entry name" value="DIACYLGLYCEROL O-ACYLTRANSFERASE"/>
    <property type="match status" value="1"/>
</dbReference>
<keyword evidence="7 14" id="KW-0812">Transmembrane</keyword>
<evidence type="ECO:0000313" key="16">
    <source>
        <dbReference type="Proteomes" id="UP000693970"/>
    </source>
</evidence>
<evidence type="ECO:0000256" key="11">
    <source>
        <dbReference type="ARBA" id="ARBA00023098"/>
    </source>
</evidence>
<keyword evidence="13 15" id="KW-0012">Acyltransferase</keyword>
<dbReference type="GO" id="GO:0004144">
    <property type="term" value="F:diacylglycerol O-acyltransferase activity"/>
    <property type="evidence" value="ECO:0007669"/>
    <property type="project" value="TreeGrafter"/>
</dbReference>
<dbReference type="EC" id="2.3.1.-" evidence="14"/>
<evidence type="ECO:0000256" key="10">
    <source>
        <dbReference type="ARBA" id="ARBA00022989"/>
    </source>
</evidence>
<comment type="pathway">
    <text evidence="3">Lipid metabolism.</text>
</comment>
<proteinExistence type="inferred from homology"/>
<dbReference type="GO" id="GO:0019432">
    <property type="term" value="P:triglyceride biosynthetic process"/>
    <property type="evidence" value="ECO:0007669"/>
    <property type="project" value="TreeGrafter"/>
</dbReference>
<evidence type="ECO:0000256" key="13">
    <source>
        <dbReference type="ARBA" id="ARBA00023315"/>
    </source>
</evidence>
<keyword evidence="11" id="KW-0443">Lipid metabolism</keyword>
<dbReference type="GO" id="GO:0006071">
    <property type="term" value="P:glycerol metabolic process"/>
    <property type="evidence" value="ECO:0007669"/>
    <property type="project" value="UniProtKB-KW"/>
</dbReference>